<proteinExistence type="predicted"/>
<accession>A0A6H0UHU4</accession>
<organism evidence="1 2">
    <name type="scientific">Pseudolactococcus raffinolactis</name>
    <dbReference type="NCBI Taxonomy" id="1366"/>
    <lineage>
        <taxon>Bacteria</taxon>
        <taxon>Bacillati</taxon>
        <taxon>Bacillota</taxon>
        <taxon>Bacilli</taxon>
        <taxon>Lactobacillales</taxon>
        <taxon>Streptococcaceae</taxon>
        <taxon>Pseudolactococcus</taxon>
    </lineage>
</organism>
<protein>
    <submittedName>
        <fullName evidence="1">Abi family protein</fullName>
    </submittedName>
</protein>
<name>A0A6H0UHU4_9LACT</name>
<dbReference type="EMBL" id="CP047616">
    <property type="protein sequence ID" value="QIW54876.1"/>
    <property type="molecule type" value="Genomic_DNA"/>
</dbReference>
<evidence type="ECO:0000313" key="2">
    <source>
        <dbReference type="Proteomes" id="UP000501945"/>
    </source>
</evidence>
<dbReference type="RefSeq" id="WP_167839180.1">
    <property type="nucleotide sequence ID" value="NZ_CP047616.1"/>
</dbReference>
<dbReference type="Proteomes" id="UP000501945">
    <property type="component" value="Chromosome"/>
</dbReference>
<sequence length="224" mass="26611">MKEKPKLNFDELADRLIYKGINFPKDKKDEVIEYLKTQSYYYKIASYRKNFPKNSDGKYQNLNFDTLVKIESLDTYLREVLFDMCLDIEHVAKTNLMTMITNNNSEDGYSLIEEFSRINPDKYAEILNRFKKSIYQKDMYSKRNEISIWVFMEIIDFGTLISICDIYFTKYPTDFSAYHEQYKFIKNIRNTCAHNNVFLINIFDKTSHIPRPNASTKSGKSTKN</sequence>
<gene>
    <name evidence="1" type="ORF">GU336_12475</name>
</gene>
<dbReference type="Pfam" id="PF07751">
    <property type="entry name" value="Abi_2"/>
    <property type="match status" value="1"/>
</dbReference>
<evidence type="ECO:0000313" key="1">
    <source>
        <dbReference type="EMBL" id="QIW54876.1"/>
    </source>
</evidence>
<dbReference type="AlphaFoldDB" id="A0A6H0UHU4"/>
<reference evidence="1 2" key="1">
    <citation type="submission" date="2019-12" db="EMBL/GenBank/DDBJ databases">
        <title>Whole genome sequences of Lactococcus raffinolactis strains isolated from sewage.</title>
        <authorList>
            <person name="Ybazeta G."/>
            <person name="Ross M."/>
            <person name="Brabant-Kirwan D."/>
            <person name="Saleh M."/>
            <person name="Dillon J.A."/>
            <person name="Splinter K."/>
            <person name="Nokhbeh R."/>
        </authorList>
    </citation>
    <scope>NUCLEOTIDE SEQUENCE [LARGE SCALE GENOMIC DNA]</scope>
    <source>
        <strain evidence="1 2">Lr_19_5</strain>
    </source>
</reference>
<dbReference type="InterPro" id="IPR011664">
    <property type="entry name" value="Abi_system_AbiD/AbiF-like"/>
</dbReference>